<dbReference type="EMBL" id="UINC01118318">
    <property type="protein sequence ID" value="SVC91370.1"/>
    <property type="molecule type" value="Genomic_DNA"/>
</dbReference>
<dbReference type="AlphaFoldDB" id="A0A382R2G4"/>
<sequence>MEVGIGIVLGIVGIAAGYGLGVSRGQNTGVAD</sequence>
<feature type="non-terminal residue" evidence="1">
    <location>
        <position position="32"/>
    </location>
</feature>
<gene>
    <name evidence="1" type="ORF">METZ01_LOCUS344224</name>
</gene>
<protein>
    <submittedName>
        <fullName evidence="1">Uncharacterized protein</fullName>
    </submittedName>
</protein>
<reference evidence="1" key="1">
    <citation type="submission" date="2018-05" db="EMBL/GenBank/DDBJ databases">
        <authorList>
            <person name="Lanie J.A."/>
            <person name="Ng W.-L."/>
            <person name="Kazmierczak K.M."/>
            <person name="Andrzejewski T.M."/>
            <person name="Davidsen T.M."/>
            <person name="Wayne K.J."/>
            <person name="Tettelin H."/>
            <person name="Glass J.I."/>
            <person name="Rusch D."/>
            <person name="Podicherti R."/>
            <person name="Tsui H.-C.T."/>
            <person name="Winkler M.E."/>
        </authorList>
    </citation>
    <scope>NUCLEOTIDE SEQUENCE</scope>
</reference>
<accession>A0A382R2G4</accession>
<organism evidence="1">
    <name type="scientific">marine metagenome</name>
    <dbReference type="NCBI Taxonomy" id="408172"/>
    <lineage>
        <taxon>unclassified sequences</taxon>
        <taxon>metagenomes</taxon>
        <taxon>ecological metagenomes</taxon>
    </lineage>
</organism>
<evidence type="ECO:0000313" key="1">
    <source>
        <dbReference type="EMBL" id="SVC91370.1"/>
    </source>
</evidence>
<proteinExistence type="predicted"/>
<name>A0A382R2G4_9ZZZZ</name>